<evidence type="ECO:0000313" key="5">
    <source>
        <dbReference type="Proteomes" id="UP000319023"/>
    </source>
</evidence>
<dbReference type="GO" id="GO:0016746">
    <property type="term" value="F:acyltransferase activity"/>
    <property type="evidence" value="ECO:0007669"/>
    <property type="project" value="UniProtKB-KW"/>
</dbReference>
<comment type="similarity">
    <text evidence="1">Belongs to the thiolase-like superfamily. Thiolase family.</text>
</comment>
<keyword evidence="2 4" id="KW-0808">Transferase</keyword>
<dbReference type="InterPro" id="IPR016039">
    <property type="entry name" value="Thiolase-like"/>
</dbReference>
<evidence type="ECO:0000256" key="1">
    <source>
        <dbReference type="ARBA" id="ARBA00010982"/>
    </source>
</evidence>
<gene>
    <name evidence="4" type="ORF">EVB01_00810</name>
</gene>
<evidence type="ECO:0000256" key="3">
    <source>
        <dbReference type="ARBA" id="ARBA00023315"/>
    </source>
</evidence>
<evidence type="ECO:0000313" key="4">
    <source>
        <dbReference type="EMBL" id="RZO12261.1"/>
    </source>
</evidence>
<dbReference type="SUPFAM" id="SSF53901">
    <property type="entry name" value="Thiolase-like"/>
    <property type="match status" value="1"/>
</dbReference>
<accession>A0A520LTC4</accession>
<sequence length="485" mass="54232">MKNRPVLVGIGSLQQKGSFAELDEALILMEKVSLEAIKDTQRPEIKNYIDEIQIPKGYWAYRDPGKWIAEKHGFPQAKTSVTKIGVLQQNLINSACKKIINGDIRASLIVGGEARFKKIQALKEGLVFEEMQLNVNPDHYVKAKEDLYVPEELEALGMMAVGYYAIIESAMRYKSKRTLKEHEIFLGDTYARFSEIAAQNPHAWNQKIFTSEEIQNSSAKNQRIAYPYNKLHNSSWNVNQASALILTSEELANKLNIPSSKRVYPLVSVETNHMIGVIQRPDIVHPIGLQLSAKFLLETAAKHKIKPSLYELYSCFPVAVQLFAESLNVPANIDQTITGGMPFAGGPLNNYMLHSTAQMLMKIRKHTNEIGLVTGVSGMMTKQALAIWAKDPVMDFEAKDVTAEAEKLEIPVPMSSLEEGNAKVIGCTTLYENLNPVKAVFYAEDSQGHRLVLTSNEEEIIKQVEEVECIGLKINFSNKQFVAFG</sequence>
<dbReference type="Proteomes" id="UP000319023">
    <property type="component" value="Unassembled WGS sequence"/>
</dbReference>
<dbReference type="AlphaFoldDB" id="A0A520LTC4"/>
<proteinExistence type="inferred from homology"/>
<evidence type="ECO:0000256" key="2">
    <source>
        <dbReference type="ARBA" id="ARBA00022679"/>
    </source>
</evidence>
<dbReference type="PANTHER" id="PTHR18919">
    <property type="entry name" value="ACETYL-COA C-ACYLTRANSFERASE"/>
    <property type="match status" value="1"/>
</dbReference>
<dbReference type="Gene3D" id="3.40.47.10">
    <property type="match status" value="1"/>
</dbReference>
<name>A0A520LTC4_9GAMM</name>
<dbReference type="EMBL" id="SHBN01000009">
    <property type="protein sequence ID" value="RZO12261.1"/>
    <property type="molecule type" value="Genomic_DNA"/>
</dbReference>
<dbReference type="PANTHER" id="PTHR18919:SF139">
    <property type="entry name" value="THIOLASE-LIKE PROTEIN TYPE 1 ADDITIONAL C-TERMINAL DOMAIN-CONTAINING PROTEIN"/>
    <property type="match status" value="1"/>
</dbReference>
<comment type="caution">
    <text evidence="4">The sequence shown here is derived from an EMBL/GenBank/DDBJ whole genome shotgun (WGS) entry which is preliminary data.</text>
</comment>
<protein>
    <submittedName>
        <fullName evidence="4">Acetyl-CoA acetyltransferase</fullName>
    </submittedName>
</protein>
<reference evidence="4 5" key="1">
    <citation type="submission" date="2019-02" db="EMBL/GenBank/DDBJ databases">
        <title>Prokaryotic population dynamics and viral predation in marine succession experiment using metagenomics: the confinement effect.</title>
        <authorList>
            <person name="Haro-Moreno J.M."/>
            <person name="Rodriguez-Valera F."/>
            <person name="Lopez-Perez M."/>
        </authorList>
    </citation>
    <scope>NUCLEOTIDE SEQUENCE [LARGE SCALE GENOMIC DNA]</scope>
    <source>
        <strain evidence="4">MED-G168</strain>
    </source>
</reference>
<organism evidence="4 5">
    <name type="scientific">SAR86 cluster bacterium</name>
    <dbReference type="NCBI Taxonomy" id="2030880"/>
    <lineage>
        <taxon>Bacteria</taxon>
        <taxon>Pseudomonadati</taxon>
        <taxon>Pseudomonadota</taxon>
        <taxon>Gammaproteobacteria</taxon>
        <taxon>SAR86 cluster</taxon>
    </lineage>
</organism>
<keyword evidence="3" id="KW-0012">Acyltransferase</keyword>